<dbReference type="Gene3D" id="2.60.470.10">
    <property type="entry name" value="Acid-sensing ion channels like domains"/>
    <property type="match status" value="1"/>
</dbReference>
<evidence type="ECO:0000256" key="9">
    <source>
        <dbReference type="ARBA" id="ARBA00023136"/>
    </source>
</evidence>
<protein>
    <recommendedName>
        <fullName evidence="16">Sodium channel protein Nach</fullName>
    </recommendedName>
</protein>
<dbReference type="GO" id="GO:0016020">
    <property type="term" value="C:membrane"/>
    <property type="evidence" value="ECO:0007669"/>
    <property type="project" value="UniProtKB-SubCell"/>
</dbReference>
<name>A0ABD0TD54_LOXSC</name>
<evidence type="ECO:0000256" key="12">
    <source>
        <dbReference type="RuleBase" id="RU000679"/>
    </source>
</evidence>
<dbReference type="GO" id="GO:0005272">
    <property type="term" value="F:sodium channel activity"/>
    <property type="evidence" value="ECO:0007669"/>
    <property type="project" value="UniProtKB-KW"/>
</dbReference>
<feature type="transmembrane region" description="Helical" evidence="13">
    <location>
        <begin position="413"/>
        <end position="440"/>
    </location>
</feature>
<evidence type="ECO:0000256" key="1">
    <source>
        <dbReference type="ARBA" id="ARBA00004141"/>
    </source>
</evidence>
<feature type="transmembrane region" description="Helical" evidence="13">
    <location>
        <begin position="45"/>
        <end position="66"/>
    </location>
</feature>
<dbReference type="Proteomes" id="UP001549921">
    <property type="component" value="Unassembled WGS sequence"/>
</dbReference>
<evidence type="ECO:0000256" key="4">
    <source>
        <dbReference type="ARBA" id="ARBA00022461"/>
    </source>
</evidence>
<evidence type="ECO:0000313" key="15">
    <source>
        <dbReference type="Proteomes" id="UP001549921"/>
    </source>
</evidence>
<keyword evidence="8 12" id="KW-0406">Ion transport</keyword>
<evidence type="ECO:0000313" key="14">
    <source>
        <dbReference type="EMBL" id="KAL0840300.1"/>
    </source>
</evidence>
<keyword evidence="3 12" id="KW-0813">Transport</keyword>
<comment type="caution">
    <text evidence="14">The sequence shown here is derived from an EMBL/GenBank/DDBJ whole genome shotgun (WGS) entry which is preliminary data.</text>
</comment>
<keyword evidence="11 12" id="KW-0407">Ion channel</keyword>
<dbReference type="PANTHER" id="PTHR11690:SF184">
    <property type="entry name" value="PICKPOCKET 31"/>
    <property type="match status" value="1"/>
</dbReference>
<proteinExistence type="inferred from homology"/>
<keyword evidence="5 12" id="KW-0812">Transmembrane</keyword>
<evidence type="ECO:0000256" key="2">
    <source>
        <dbReference type="ARBA" id="ARBA00007193"/>
    </source>
</evidence>
<comment type="subcellular location">
    <subcellularLocation>
        <location evidence="1">Membrane</location>
        <topology evidence="1">Multi-pass membrane protein</topology>
    </subcellularLocation>
</comment>
<evidence type="ECO:0000256" key="5">
    <source>
        <dbReference type="ARBA" id="ARBA00022692"/>
    </source>
</evidence>
<evidence type="ECO:0008006" key="16">
    <source>
        <dbReference type="Google" id="ProtNLM"/>
    </source>
</evidence>
<keyword evidence="4 12" id="KW-0894">Sodium channel</keyword>
<evidence type="ECO:0000256" key="13">
    <source>
        <dbReference type="SAM" id="Phobius"/>
    </source>
</evidence>
<organism evidence="14 15">
    <name type="scientific">Loxostege sticticalis</name>
    <name type="common">Beet webworm moth</name>
    <dbReference type="NCBI Taxonomy" id="481309"/>
    <lineage>
        <taxon>Eukaryota</taxon>
        <taxon>Metazoa</taxon>
        <taxon>Ecdysozoa</taxon>
        <taxon>Arthropoda</taxon>
        <taxon>Hexapoda</taxon>
        <taxon>Insecta</taxon>
        <taxon>Pterygota</taxon>
        <taxon>Neoptera</taxon>
        <taxon>Endopterygota</taxon>
        <taxon>Lepidoptera</taxon>
        <taxon>Glossata</taxon>
        <taxon>Ditrysia</taxon>
        <taxon>Pyraloidea</taxon>
        <taxon>Crambidae</taxon>
        <taxon>Pyraustinae</taxon>
        <taxon>Loxostege</taxon>
    </lineage>
</organism>
<gene>
    <name evidence="14" type="ORF">ABMA28_015572</name>
</gene>
<comment type="similarity">
    <text evidence="2 12">Belongs to the amiloride-sensitive sodium channel (TC 1.A.6) family.</text>
</comment>
<dbReference type="PRINTS" id="PR01078">
    <property type="entry name" value="AMINACHANNEL"/>
</dbReference>
<keyword evidence="7" id="KW-0915">Sodium</keyword>
<evidence type="ECO:0000256" key="11">
    <source>
        <dbReference type="ARBA" id="ARBA00023303"/>
    </source>
</evidence>
<sequence>MRAFCIKLLERILVLWRRFKYACRNLTVHGPSFLVRNDIHPVYRLIYFAIYISVWTVAVATILRYYNHYQENTIRFTTRTDYLDWNTTFPAITVCEIANVEKIWLQSEKLKENTSGKLDHYIREVTFFTGTCHSCLSTCEEEPICTLNYTQITPIFRAKCKDMFMSCSWNGKPINCCKNFRPIQTEYGTCYTMNSLHSDHHQPMYHVTSSKHHSRDTLEIIVSHDCEAFVHSPEDIPFWNMEYDRRMVIVYGAQATVIFSIMDVINEPEVAMTAPEVRKCRFVDEVPKNYLAYKKYSYSVCITQCRIDAQLELCNCTHHLSPAQYKKRYCDLEGLKCLTNNYEILSKLKIPGTNKTGIECDCLPSCTEPDYNVVTKKFIEPKKEVKAGTTRFILSNRPYERLTRQVARTPLDLVVAMGNCFGLCFGGSLLSIVEIIYYLCFKNWKYLKSK</sequence>
<evidence type="ECO:0000256" key="6">
    <source>
        <dbReference type="ARBA" id="ARBA00022989"/>
    </source>
</evidence>
<dbReference type="PANTHER" id="PTHR11690">
    <property type="entry name" value="AMILORIDE-SENSITIVE SODIUM CHANNEL-RELATED"/>
    <property type="match status" value="1"/>
</dbReference>
<dbReference type="AlphaFoldDB" id="A0ABD0TD54"/>
<dbReference type="Pfam" id="PF00858">
    <property type="entry name" value="ASC"/>
    <property type="match status" value="1"/>
</dbReference>
<evidence type="ECO:0000256" key="10">
    <source>
        <dbReference type="ARBA" id="ARBA00023201"/>
    </source>
</evidence>
<keyword evidence="10 12" id="KW-0739">Sodium transport</keyword>
<evidence type="ECO:0000256" key="3">
    <source>
        <dbReference type="ARBA" id="ARBA00022448"/>
    </source>
</evidence>
<keyword evidence="9 13" id="KW-0472">Membrane</keyword>
<evidence type="ECO:0000256" key="7">
    <source>
        <dbReference type="ARBA" id="ARBA00023053"/>
    </source>
</evidence>
<keyword evidence="6 13" id="KW-1133">Transmembrane helix</keyword>
<evidence type="ECO:0000256" key="8">
    <source>
        <dbReference type="ARBA" id="ARBA00023065"/>
    </source>
</evidence>
<dbReference type="InterPro" id="IPR001873">
    <property type="entry name" value="ENaC"/>
</dbReference>
<accession>A0ABD0TD54</accession>
<dbReference type="Gene3D" id="1.10.287.770">
    <property type="entry name" value="YojJ-like"/>
    <property type="match status" value="1"/>
</dbReference>
<reference evidence="14 15" key="1">
    <citation type="submission" date="2024-06" db="EMBL/GenBank/DDBJ databases">
        <title>A chromosome-level genome assembly of beet webworm, Loxostege sticticalis.</title>
        <authorList>
            <person name="Zhang Y."/>
        </authorList>
    </citation>
    <scope>NUCLEOTIDE SEQUENCE [LARGE SCALE GENOMIC DNA]</scope>
    <source>
        <strain evidence="14">AQ028</strain>
        <tissue evidence="14">Male pupae</tissue>
    </source>
</reference>
<dbReference type="EMBL" id="JBEDNZ010000007">
    <property type="protein sequence ID" value="KAL0840300.1"/>
    <property type="molecule type" value="Genomic_DNA"/>
</dbReference>